<evidence type="ECO:0000259" key="2">
    <source>
        <dbReference type="Pfam" id="PF00456"/>
    </source>
</evidence>
<sequence length="210" mass="22675">MTMEQLRTYHSSDLESYCPGHPENEHPGIEVTTGPLGQGITNAVGLAIASKNLQATYNKPEFSVVSNHTFCIIGDACLQEGVALEAISLAGHLGLNNLTVIYDNNQISCDGSVDLTNTENIEEKFKACNWNVIEVEDGCYDVLAIVDALESSKKSETKPTLINVHTSIGVGSNVEGKAAAHGAAFGQEEVDRLHKANGFRPEEKFFIPKK</sequence>
<dbReference type="GO" id="GO:0005829">
    <property type="term" value="C:cytosol"/>
    <property type="evidence" value="ECO:0007669"/>
    <property type="project" value="TreeGrafter"/>
</dbReference>
<dbReference type="PANTHER" id="PTHR43522">
    <property type="entry name" value="TRANSKETOLASE"/>
    <property type="match status" value="1"/>
</dbReference>
<dbReference type="Proteomes" id="UP000054251">
    <property type="component" value="Unassembled WGS sequence"/>
</dbReference>
<name>A0A0V1PPY8_9ASCO</name>
<dbReference type="Gene3D" id="3.40.50.970">
    <property type="match status" value="1"/>
</dbReference>
<keyword evidence="4" id="KW-1185">Reference proteome</keyword>
<dbReference type="GO" id="GO:0004802">
    <property type="term" value="F:transketolase activity"/>
    <property type="evidence" value="ECO:0007669"/>
    <property type="project" value="TreeGrafter"/>
</dbReference>
<evidence type="ECO:0000256" key="1">
    <source>
        <dbReference type="SAM" id="MobiDB-lite"/>
    </source>
</evidence>
<organism evidence="3 4">
    <name type="scientific">Debaryomyces fabryi</name>
    <dbReference type="NCBI Taxonomy" id="58627"/>
    <lineage>
        <taxon>Eukaryota</taxon>
        <taxon>Fungi</taxon>
        <taxon>Dikarya</taxon>
        <taxon>Ascomycota</taxon>
        <taxon>Saccharomycotina</taxon>
        <taxon>Pichiomycetes</taxon>
        <taxon>Debaryomycetaceae</taxon>
        <taxon>Debaryomyces</taxon>
    </lineage>
</organism>
<feature type="domain" description="Transketolase N-terminal" evidence="2">
    <location>
        <begin position="1"/>
        <end position="209"/>
    </location>
</feature>
<dbReference type="GO" id="GO:0006098">
    <property type="term" value="P:pentose-phosphate shunt"/>
    <property type="evidence" value="ECO:0007669"/>
    <property type="project" value="TreeGrafter"/>
</dbReference>
<dbReference type="AlphaFoldDB" id="A0A0V1PPY8"/>
<evidence type="ECO:0000313" key="4">
    <source>
        <dbReference type="Proteomes" id="UP000054251"/>
    </source>
</evidence>
<dbReference type="RefSeq" id="XP_015464344.1">
    <property type="nucleotide sequence ID" value="XM_015614828.1"/>
</dbReference>
<proteinExistence type="predicted"/>
<dbReference type="InterPro" id="IPR033247">
    <property type="entry name" value="Transketolase_fam"/>
</dbReference>
<dbReference type="Pfam" id="PF00456">
    <property type="entry name" value="Transketolase_N"/>
    <property type="match status" value="1"/>
</dbReference>
<dbReference type="InterPro" id="IPR029061">
    <property type="entry name" value="THDP-binding"/>
</dbReference>
<feature type="region of interest" description="Disordered" evidence="1">
    <location>
        <begin position="1"/>
        <end position="25"/>
    </location>
</feature>
<comment type="caution">
    <text evidence="3">The sequence shown here is derived from an EMBL/GenBank/DDBJ whole genome shotgun (WGS) entry which is preliminary data.</text>
</comment>
<dbReference type="PANTHER" id="PTHR43522:SF6">
    <property type="entry name" value="TRANSKETOLASE-LIKE PYRIMIDINE-BINDING DOMAIN-CONTAINING PROTEIN-RELATED"/>
    <property type="match status" value="1"/>
</dbReference>
<accession>A0A0V1PPY8</accession>
<gene>
    <name evidence="3" type="ORF">AC631_05999</name>
</gene>
<dbReference type="GO" id="GO:0005634">
    <property type="term" value="C:nucleus"/>
    <property type="evidence" value="ECO:0007669"/>
    <property type="project" value="TreeGrafter"/>
</dbReference>
<dbReference type="GeneID" id="26843008"/>
<dbReference type="InterPro" id="IPR005474">
    <property type="entry name" value="Transketolase_N"/>
</dbReference>
<dbReference type="EMBL" id="LMYN01000432">
    <property type="protein sequence ID" value="KRZ98241.1"/>
    <property type="molecule type" value="Genomic_DNA"/>
</dbReference>
<dbReference type="OrthoDB" id="10267175at2759"/>
<protein>
    <recommendedName>
        <fullName evidence="2">Transketolase N-terminal domain-containing protein</fullName>
    </recommendedName>
</protein>
<dbReference type="SUPFAM" id="SSF52518">
    <property type="entry name" value="Thiamin diphosphate-binding fold (THDP-binding)"/>
    <property type="match status" value="1"/>
</dbReference>
<evidence type="ECO:0000313" key="3">
    <source>
        <dbReference type="EMBL" id="KRZ98241.1"/>
    </source>
</evidence>
<feature type="non-terminal residue" evidence="3">
    <location>
        <position position="210"/>
    </location>
</feature>
<reference evidence="3 4" key="1">
    <citation type="submission" date="2015-11" db="EMBL/GenBank/DDBJ databases">
        <title>The genome of Debaryomyces fabryi.</title>
        <authorList>
            <person name="Tafer H."/>
            <person name="Lopandic K."/>
        </authorList>
    </citation>
    <scope>NUCLEOTIDE SEQUENCE [LARGE SCALE GENOMIC DNA]</scope>
    <source>
        <strain evidence="3 4">CBS 789</strain>
    </source>
</reference>